<protein>
    <submittedName>
        <fullName evidence="3">Uncharacterized protein</fullName>
    </submittedName>
</protein>
<evidence type="ECO:0000313" key="4">
    <source>
        <dbReference type="Proteomes" id="UP000027265"/>
    </source>
</evidence>
<dbReference type="STRING" id="933084.A0A067Q4C0"/>
<feature type="region of interest" description="Disordered" evidence="1">
    <location>
        <begin position="162"/>
        <end position="182"/>
    </location>
</feature>
<dbReference type="OrthoDB" id="2983908at2759"/>
<name>A0A067Q4C0_9AGAM</name>
<feature type="compositionally biased region" description="Low complexity" evidence="1">
    <location>
        <begin position="166"/>
        <end position="182"/>
    </location>
</feature>
<feature type="compositionally biased region" description="Polar residues" evidence="1">
    <location>
        <begin position="71"/>
        <end position="84"/>
    </location>
</feature>
<feature type="compositionally biased region" description="Basic residues" evidence="1">
    <location>
        <begin position="19"/>
        <end position="35"/>
    </location>
</feature>
<evidence type="ECO:0000313" key="3">
    <source>
        <dbReference type="EMBL" id="KDQ60985.1"/>
    </source>
</evidence>
<dbReference type="Proteomes" id="UP000027265">
    <property type="component" value="Unassembled WGS sequence"/>
</dbReference>
<feature type="compositionally biased region" description="Low complexity" evidence="1">
    <location>
        <begin position="102"/>
        <end position="112"/>
    </location>
</feature>
<feature type="compositionally biased region" description="Polar residues" evidence="1">
    <location>
        <begin position="271"/>
        <end position="289"/>
    </location>
</feature>
<keyword evidence="4" id="KW-1185">Reference proteome</keyword>
<sequence>MYRPSSRSLRKLPQGSRQPSKKSPKTKTFRKHIAKTKPSNTPNRNLADNALQRPNDQPSAEKPSDKKLASKSPSSGEGDSTKANDANYRSAKEVTAIPDPIPDTGVVPSSDVSPTPTPIINAVAIPNSTTISPTTLYVPPIEHLPVTWSQSLSMASTATSHSVSYPSITPSTNPSASPSAGPNPNHVRVVIIALVAVGCAFAAVCIFILVRFCTRPQHRTLPTPSLPILQDGPPEKPVEDESPLFGGKERFSDTVDGRWAWTQYPLRNGVTSEGTSTIVPENTKTQSRPVDTPVETKRSSQRSISSDKLALLSSFPVPPLRPAIQQVQNAITQTVSRLSMISTPSQRMSWNRPESQNIGVAFGTGVTPLTGDGLPIRVKEKVATRRASKDNFNIRHSIRALENGDPSYLGGDIHMSPTDGADSVSLVYAMDGHAQGNGMVAEPSSAAFPRGRERIKAPYKSGSIYALPSTTLNTNPFEDHAGLPPIPTGGKSDGRRARDTKALTAALGMTSPPSPDAMSIYPDDSMSVVASKPRKPSRKSTWDGQRRASRMSMAMTPGLEASTSLGNLMLAGFGTPTPSTSFGGAMETPRVGVEHGGDAMFAVGNGGGYGHAKALTRSQDRPPRVPSPPPLPSLAQMALENANPEDYANYSCATYSLYGYYSEEGRKSRFDM</sequence>
<feature type="compositionally biased region" description="Polar residues" evidence="1">
    <location>
        <begin position="37"/>
        <end position="58"/>
    </location>
</feature>
<feature type="region of interest" description="Disordered" evidence="1">
    <location>
        <begin position="224"/>
        <end position="243"/>
    </location>
</feature>
<reference evidence="4" key="1">
    <citation type="journal article" date="2014" name="Proc. Natl. Acad. Sci. U.S.A.">
        <title>Extensive sampling of basidiomycete genomes demonstrates inadequacy of the white-rot/brown-rot paradigm for wood decay fungi.</title>
        <authorList>
            <person name="Riley R."/>
            <person name="Salamov A.A."/>
            <person name="Brown D.W."/>
            <person name="Nagy L.G."/>
            <person name="Floudas D."/>
            <person name="Held B.W."/>
            <person name="Levasseur A."/>
            <person name="Lombard V."/>
            <person name="Morin E."/>
            <person name="Otillar R."/>
            <person name="Lindquist E.A."/>
            <person name="Sun H."/>
            <person name="LaButti K.M."/>
            <person name="Schmutz J."/>
            <person name="Jabbour D."/>
            <person name="Luo H."/>
            <person name="Baker S.E."/>
            <person name="Pisabarro A.G."/>
            <person name="Walton J.D."/>
            <person name="Blanchette R.A."/>
            <person name="Henrissat B."/>
            <person name="Martin F."/>
            <person name="Cullen D."/>
            <person name="Hibbett D.S."/>
            <person name="Grigoriev I.V."/>
        </authorList>
    </citation>
    <scope>NUCLEOTIDE SEQUENCE [LARGE SCALE GENOMIC DNA]</scope>
    <source>
        <strain evidence="4">MUCL 33604</strain>
    </source>
</reference>
<feature type="region of interest" description="Disordered" evidence="1">
    <location>
        <begin position="93"/>
        <end position="112"/>
    </location>
</feature>
<dbReference type="EMBL" id="KL197713">
    <property type="protein sequence ID" value="KDQ60985.1"/>
    <property type="molecule type" value="Genomic_DNA"/>
</dbReference>
<keyword evidence="2" id="KW-1133">Transmembrane helix</keyword>
<keyword evidence="2" id="KW-0812">Transmembrane</keyword>
<feature type="transmembrane region" description="Helical" evidence="2">
    <location>
        <begin position="189"/>
        <end position="210"/>
    </location>
</feature>
<feature type="region of interest" description="Disordered" evidence="1">
    <location>
        <begin position="1"/>
        <end position="87"/>
    </location>
</feature>
<keyword evidence="2" id="KW-0472">Membrane</keyword>
<gene>
    <name evidence="3" type="ORF">JAAARDRAFT_204763</name>
</gene>
<feature type="region of interest" description="Disordered" evidence="1">
    <location>
        <begin position="527"/>
        <end position="549"/>
    </location>
</feature>
<evidence type="ECO:0000256" key="2">
    <source>
        <dbReference type="SAM" id="Phobius"/>
    </source>
</evidence>
<dbReference type="InParanoid" id="A0A067Q4C0"/>
<proteinExistence type="predicted"/>
<evidence type="ECO:0000256" key="1">
    <source>
        <dbReference type="SAM" id="MobiDB-lite"/>
    </source>
</evidence>
<dbReference type="HOGENOM" id="CLU_032062_0_0_1"/>
<organism evidence="3 4">
    <name type="scientific">Jaapia argillacea MUCL 33604</name>
    <dbReference type="NCBI Taxonomy" id="933084"/>
    <lineage>
        <taxon>Eukaryota</taxon>
        <taxon>Fungi</taxon>
        <taxon>Dikarya</taxon>
        <taxon>Basidiomycota</taxon>
        <taxon>Agaricomycotina</taxon>
        <taxon>Agaricomycetes</taxon>
        <taxon>Agaricomycetidae</taxon>
        <taxon>Jaapiales</taxon>
        <taxon>Jaapiaceae</taxon>
        <taxon>Jaapia</taxon>
    </lineage>
</organism>
<feature type="region of interest" description="Disordered" evidence="1">
    <location>
        <begin position="615"/>
        <end position="635"/>
    </location>
</feature>
<accession>A0A067Q4C0</accession>
<feature type="region of interest" description="Disordered" evidence="1">
    <location>
        <begin position="271"/>
        <end position="305"/>
    </location>
</feature>
<dbReference type="AlphaFoldDB" id="A0A067Q4C0"/>